<sequence length="742" mass="83609">MDSASQAMEKLLAATIEHDLELQTDEGTSSTSIGNTAICARSSFSSSSTLNSKSRFHLDGQPILAPLVSREREREMGLAKVNEMQMARQMAMQIEARLTATAEADATDDDDEDNSSMEGRRSFPKLEQTKTYIYDSTQRRPQSLAIRGGGSSSLPIICVNPPTPLQPNQQQDEEEEENQHHHQIEQFSQQNLPSPQRKVNKITNRILHFERTGLGRAPKDPTLPATVVWQGQDKRILRSSTSPSLAIDQLDKQVDQLEVNQLQRSRSFTLEEPSQVLVEHMQRRAAATAATASQPPIANFQRDTIESKAKKVQRSTPSPNRSSHRQLANSSPSTRQQHLETLLEQALSEAGTTTHQQLNQAKHRMINDIKSAHRERFQKLVQYQHKEQLRMQQEFERQQKFLIDEICAEINVSAYAKSPKSIQVSEYTSTGDLKGNRSSDVSASSHSPTNTIALSSATTPRSFGELDEFLSMESTCRLPSAQPPSSAPPSQIHSTRKRLFNVEPNQNFNYDSDPQSLPLGSSPSTPRSLPLRNSSISNSNRRPLSGPGQIRTQSPMRRVTKKPIVRGESTVRTTKVSPTNTAASRKNSSPVRRPQQQQHPQRSVSKPRKVASPNRTTRFAGKKEVNDMEKHLAACRITAAVKGYLVRRLFRTEQVQRVVQTIRDTLIFVLNLHLETYGSSLEQEEPANIRLKARLLQQLCSASRTLHLIFFQTTVKERMEIIARDRKRIKTKLMAMHLKRRQ</sequence>
<feature type="compositionally biased region" description="Acidic residues" evidence="1">
    <location>
        <begin position="105"/>
        <end position="115"/>
    </location>
</feature>
<dbReference type="STRING" id="7260.B4NC16"/>
<dbReference type="GO" id="GO:0032465">
    <property type="term" value="P:regulation of cytokinesis"/>
    <property type="evidence" value="ECO:0007669"/>
    <property type="project" value="InterPro"/>
</dbReference>
<dbReference type="PROSITE" id="PS50096">
    <property type="entry name" value="IQ"/>
    <property type="match status" value="1"/>
</dbReference>
<dbReference type="GO" id="GO:0005814">
    <property type="term" value="C:centriole"/>
    <property type="evidence" value="ECO:0007669"/>
    <property type="project" value="EnsemblMetazoa"/>
</dbReference>
<feature type="region of interest" description="Disordered" evidence="1">
    <location>
        <begin position="103"/>
        <end position="197"/>
    </location>
</feature>
<feature type="region of interest" description="Disordered" evidence="1">
    <location>
        <begin position="308"/>
        <end position="338"/>
    </location>
</feature>
<dbReference type="eggNOG" id="ENOG502QUVS">
    <property type="taxonomic scope" value="Eukaryota"/>
</dbReference>
<dbReference type="GO" id="GO:0061511">
    <property type="term" value="P:centriole elongation"/>
    <property type="evidence" value="ECO:0007669"/>
    <property type="project" value="EnsemblMetazoa"/>
</dbReference>
<evidence type="ECO:0000256" key="1">
    <source>
        <dbReference type="SAM" id="MobiDB-lite"/>
    </source>
</evidence>
<gene>
    <name evidence="2" type="primary">Dwil\GK25771</name>
    <name evidence="2" type="ORF">Dwil_GK25771</name>
</gene>
<dbReference type="GO" id="GO:0032053">
    <property type="term" value="P:ciliary basal body organization"/>
    <property type="evidence" value="ECO:0007669"/>
    <property type="project" value="TreeGrafter"/>
</dbReference>
<feature type="compositionally biased region" description="Low complexity" evidence="1">
    <location>
        <begin position="512"/>
        <end position="545"/>
    </location>
</feature>
<evidence type="ECO:0008006" key="4">
    <source>
        <dbReference type="Google" id="ProtNLM"/>
    </source>
</evidence>
<dbReference type="Proteomes" id="UP000007798">
    <property type="component" value="Unassembled WGS sequence"/>
</dbReference>
<feature type="compositionally biased region" description="Low complexity" evidence="1">
    <location>
        <begin position="588"/>
        <end position="604"/>
    </location>
</feature>
<feature type="compositionally biased region" description="Polar residues" evidence="1">
    <location>
        <begin position="570"/>
        <end position="587"/>
    </location>
</feature>
<organism evidence="2 3">
    <name type="scientific">Drosophila willistoni</name>
    <name type="common">Fruit fly</name>
    <dbReference type="NCBI Taxonomy" id="7260"/>
    <lineage>
        <taxon>Eukaryota</taxon>
        <taxon>Metazoa</taxon>
        <taxon>Ecdysozoa</taxon>
        <taxon>Arthropoda</taxon>
        <taxon>Hexapoda</taxon>
        <taxon>Insecta</taxon>
        <taxon>Pterygota</taxon>
        <taxon>Neoptera</taxon>
        <taxon>Endopterygota</taxon>
        <taxon>Diptera</taxon>
        <taxon>Brachycera</taxon>
        <taxon>Muscomorpha</taxon>
        <taxon>Ephydroidea</taxon>
        <taxon>Drosophilidae</taxon>
        <taxon>Drosophila</taxon>
        <taxon>Sophophora</taxon>
    </lineage>
</organism>
<dbReference type="PANTHER" id="PTHR13594:SF1">
    <property type="entry name" value="CENTRIOLAR COILED-COIL PROTEIN OF 110 KDA"/>
    <property type="match status" value="1"/>
</dbReference>
<feature type="compositionally biased region" description="Polar residues" evidence="1">
    <location>
        <begin position="129"/>
        <end position="141"/>
    </location>
</feature>
<dbReference type="AlphaFoldDB" id="B4NC16"/>
<dbReference type="HOGENOM" id="CLU_413488_0_0_1"/>
<dbReference type="GO" id="GO:1903723">
    <property type="term" value="P:negative regulation of centriole elongation"/>
    <property type="evidence" value="ECO:0007669"/>
    <property type="project" value="TreeGrafter"/>
</dbReference>
<name>B4NC16_DROWI</name>
<dbReference type="EMBL" id="CH964239">
    <property type="protein sequence ID" value="EDW82375.2"/>
    <property type="molecule type" value="Genomic_DNA"/>
</dbReference>
<evidence type="ECO:0000313" key="3">
    <source>
        <dbReference type="Proteomes" id="UP000007798"/>
    </source>
</evidence>
<proteinExistence type="predicted"/>
<reference evidence="2 3" key="1">
    <citation type="journal article" date="2007" name="Nature">
        <title>Evolution of genes and genomes on the Drosophila phylogeny.</title>
        <authorList>
            <consortium name="Drosophila 12 Genomes Consortium"/>
            <person name="Clark A.G."/>
            <person name="Eisen M.B."/>
            <person name="Smith D.R."/>
            <person name="Bergman C.M."/>
            <person name="Oliver B."/>
            <person name="Markow T.A."/>
            <person name="Kaufman T.C."/>
            <person name="Kellis M."/>
            <person name="Gelbart W."/>
            <person name="Iyer V.N."/>
            <person name="Pollard D.A."/>
            <person name="Sackton T.B."/>
            <person name="Larracuente A.M."/>
            <person name="Singh N.D."/>
            <person name="Abad J.P."/>
            <person name="Abt D.N."/>
            <person name="Adryan B."/>
            <person name="Aguade M."/>
            <person name="Akashi H."/>
            <person name="Anderson W.W."/>
            <person name="Aquadro C.F."/>
            <person name="Ardell D.H."/>
            <person name="Arguello R."/>
            <person name="Artieri C.G."/>
            <person name="Barbash D.A."/>
            <person name="Barker D."/>
            <person name="Barsanti P."/>
            <person name="Batterham P."/>
            <person name="Batzoglou S."/>
            <person name="Begun D."/>
            <person name="Bhutkar A."/>
            <person name="Blanco E."/>
            <person name="Bosak S.A."/>
            <person name="Bradley R.K."/>
            <person name="Brand A.D."/>
            <person name="Brent M.R."/>
            <person name="Brooks A.N."/>
            <person name="Brown R.H."/>
            <person name="Butlin R.K."/>
            <person name="Caggese C."/>
            <person name="Calvi B.R."/>
            <person name="Bernardo de Carvalho A."/>
            <person name="Caspi A."/>
            <person name="Castrezana S."/>
            <person name="Celniker S.E."/>
            <person name="Chang J.L."/>
            <person name="Chapple C."/>
            <person name="Chatterji S."/>
            <person name="Chinwalla A."/>
            <person name="Civetta A."/>
            <person name="Clifton S.W."/>
            <person name="Comeron J.M."/>
            <person name="Costello J.C."/>
            <person name="Coyne J.A."/>
            <person name="Daub J."/>
            <person name="David R.G."/>
            <person name="Delcher A.L."/>
            <person name="Delehaunty K."/>
            <person name="Do C.B."/>
            <person name="Ebling H."/>
            <person name="Edwards K."/>
            <person name="Eickbush T."/>
            <person name="Evans J.D."/>
            <person name="Filipski A."/>
            <person name="Findeiss S."/>
            <person name="Freyhult E."/>
            <person name="Fulton L."/>
            <person name="Fulton R."/>
            <person name="Garcia A.C."/>
            <person name="Gardiner A."/>
            <person name="Garfield D.A."/>
            <person name="Garvin B.E."/>
            <person name="Gibson G."/>
            <person name="Gilbert D."/>
            <person name="Gnerre S."/>
            <person name="Godfrey J."/>
            <person name="Good R."/>
            <person name="Gotea V."/>
            <person name="Gravely B."/>
            <person name="Greenberg A.J."/>
            <person name="Griffiths-Jones S."/>
            <person name="Gross S."/>
            <person name="Guigo R."/>
            <person name="Gustafson E.A."/>
            <person name="Haerty W."/>
            <person name="Hahn M.W."/>
            <person name="Halligan D.L."/>
            <person name="Halpern A.L."/>
            <person name="Halter G.M."/>
            <person name="Han M.V."/>
            <person name="Heger A."/>
            <person name="Hillier L."/>
            <person name="Hinrichs A.S."/>
            <person name="Holmes I."/>
            <person name="Hoskins R.A."/>
            <person name="Hubisz M.J."/>
            <person name="Hultmark D."/>
            <person name="Huntley M.A."/>
            <person name="Jaffe D.B."/>
            <person name="Jagadeeshan S."/>
            <person name="Jeck W.R."/>
            <person name="Johnson J."/>
            <person name="Jones C.D."/>
            <person name="Jordan W.C."/>
            <person name="Karpen G.H."/>
            <person name="Kataoka E."/>
            <person name="Keightley P.D."/>
            <person name="Kheradpour P."/>
            <person name="Kirkness E.F."/>
            <person name="Koerich L.B."/>
            <person name="Kristiansen K."/>
            <person name="Kudrna D."/>
            <person name="Kulathinal R.J."/>
            <person name="Kumar S."/>
            <person name="Kwok R."/>
            <person name="Lander E."/>
            <person name="Langley C.H."/>
            <person name="Lapoint R."/>
            <person name="Lazzaro B.P."/>
            <person name="Lee S.J."/>
            <person name="Levesque L."/>
            <person name="Li R."/>
            <person name="Lin C.F."/>
            <person name="Lin M.F."/>
            <person name="Lindblad-Toh K."/>
            <person name="Llopart A."/>
            <person name="Long M."/>
            <person name="Low L."/>
            <person name="Lozovsky E."/>
            <person name="Lu J."/>
            <person name="Luo M."/>
            <person name="Machado C.A."/>
            <person name="Makalowski W."/>
            <person name="Marzo M."/>
            <person name="Matsuda M."/>
            <person name="Matzkin L."/>
            <person name="McAllister B."/>
            <person name="McBride C.S."/>
            <person name="McKernan B."/>
            <person name="McKernan K."/>
            <person name="Mendez-Lago M."/>
            <person name="Minx P."/>
            <person name="Mollenhauer M.U."/>
            <person name="Montooth K."/>
            <person name="Mount S.M."/>
            <person name="Mu X."/>
            <person name="Myers E."/>
            <person name="Negre B."/>
            <person name="Newfeld S."/>
            <person name="Nielsen R."/>
            <person name="Noor M.A."/>
            <person name="O'Grady P."/>
            <person name="Pachter L."/>
            <person name="Papaceit M."/>
            <person name="Parisi M.J."/>
            <person name="Parisi M."/>
            <person name="Parts L."/>
            <person name="Pedersen J.S."/>
            <person name="Pesole G."/>
            <person name="Phillippy A.M."/>
            <person name="Ponting C.P."/>
            <person name="Pop M."/>
            <person name="Porcelli D."/>
            <person name="Powell J.R."/>
            <person name="Prohaska S."/>
            <person name="Pruitt K."/>
            <person name="Puig M."/>
            <person name="Quesneville H."/>
            <person name="Ram K.R."/>
            <person name="Rand D."/>
            <person name="Rasmussen M.D."/>
            <person name="Reed L.K."/>
            <person name="Reenan R."/>
            <person name="Reily A."/>
            <person name="Remington K.A."/>
            <person name="Rieger T.T."/>
            <person name="Ritchie M.G."/>
            <person name="Robin C."/>
            <person name="Rogers Y.H."/>
            <person name="Rohde C."/>
            <person name="Rozas J."/>
            <person name="Rubenfield M.J."/>
            <person name="Ruiz A."/>
            <person name="Russo S."/>
            <person name="Salzberg S.L."/>
            <person name="Sanchez-Gracia A."/>
            <person name="Saranga D.J."/>
            <person name="Sato H."/>
            <person name="Schaeffer S.W."/>
            <person name="Schatz M.C."/>
            <person name="Schlenke T."/>
            <person name="Schwartz R."/>
            <person name="Segarra C."/>
            <person name="Singh R.S."/>
            <person name="Sirot L."/>
            <person name="Sirota M."/>
            <person name="Sisneros N.B."/>
            <person name="Smith C.D."/>
            <person name="Smith T.F."/>
            <person name="Spieth J."/>
            <person name="Stage D.E."/>
            <person name="Stark A."/>
            <person name="Stephan W."/>
            <person name="Strausberg R.L."/>
            <person name="Strempel S."/>
            <person name="Sturgill D."/>
            <person name="Sutton G."/>
            <person name="Sutton G.G."/>
            <person name="Tao W."/>
            <person name="Teichmann S."/>
            <person name="Tobari Y.N."/>
            <person name="Tomimura Y."/>
            <person name="Tsolas J.M."/>
            <person name="Valente V.L."/>
            <person name="Venter E."/>
            <person name="Venter J.C."/>
            <person name="Vicario S."/>
            <person name="Vieira F.G."/>
            <person name="Vilella A.J."/>
            <person name="Villasante A."/>
            <person name="Walenz B."/>
            <person name="Wang J."/>
            <person name="Wasserman M."/>
            <person name="Watts T."/>
            <person name="Wilson D."/>
            <person name="Wilson R.K."/>
            <person name="Wing R.A."/>
            <person name="Wolfner M.F."/>
            <person name="Wong A."/>
            <person name="Wong G.K."/>
            <person name="Wu C.I."/>
            <person name="Wu G."/>
            <person name="Yamamoto D."/>
            <person name="Yang H.P."/>
            <person name="Yang S.P."/>
            <person name="Yorke J.A."/>
            <person name="Yoshida K."/>
            <person name="Zdobnov E."/>
            <person name="Zhang P."/>
            <person name="Zhang Y."/>
            <person name="Zimin A.V."/>
            <person name="Baldwin J."/>
            <person name="Abdouelleil A."/>
            <person name="Abdulkadir J."/>
            <person name="Abebe A."/>
            <person name="Abera B."/>
            <person name="Abreu J."/>
            <person name="Acer S.C."/>
            <person name="Aftuck L."/>
            <person name="Alexander A."/>
            <person name="An P."/>
            <person name="Anderson E."/>
            <person name="Anderson S."/>
            <person name="Arachi H."/>
            <person name="Azer M."/>
            <person name="Bachantsang P."/>
            <person name="Barry A."/>
            <person name="Bayul T."/>
            <person name="Berlin A."/>
            <person name="Bessette D."/>
            <person name="Bloom T."/>
            <person name="Blye J."/>
            <person name="Boguslavskiy L."/>
            <person name="Bonnet C."/>
            <person name="Boukhgalter B."/>
            <person name="Bourzgui I."/>
            <person name="Brown A."/>
            <person name="Cahill P."/>
            <person name="Channer S."/>
            <person name="Cheshatsang Y."/>
            <person name="Chuda L."/>
            <person name="Citroen M."/>
            <person name="Collymore A."/>
            <person name="Cooke P."/>
            <person name="Costello M."/>
            <person name="D'Aco K."/>
            <person name="Daza R."/>
            <person name="De Haan G."/>
            <person name="DeGray S."/>
            <person name="DeMaso C."/>
            <person name="Dhargay N."/>
            <person name="Dooley K."/>
            <person name="Dooley E."/>
            <person name="Doricent M."/>
            <person name="Dorje P."/>
            <person name="Dorjee K."/>
            <person name="Dupes A."/>
            <person name="Elong R."/>
            <person name="Falk J."/>
            <person name="Farina A."/>
            <person name="Faro S."/>
            <person name="Ferguson D."/>
            <person name="Fisher S."/>
            <person name="Foley C.D."/>
            <person name="Franke A."/>
            <person name="Friedrich D."/>
            <person name="Gadbois L."/>
            <person name="Gearin G."/>
            <person name="Gearin C.R."/>
            <person name="Giannoukos G."/>
            <person name="Goode T."/>
            <person name="Graham J."/>
            <person name="Grandbois E."/>
            <person name="Grewal S."/>
            <person name="Gyaltsen K."/>
            <person name="Hafez N."/>
            <person name="Hagos B."/>
            <person name="Hall J."/>
            <person name="Henson C."/>
            <person name="Hollinger A."/>
            <person name="Honan T."/>
            <person name="Huard M.D."/>
            <person name="Hughes L."/>
            <person name="Hurhula B."/>
            <person name="Husby M.E."/>
            <person name="Kamat A."/>
            <person name="Kanga B."/>
            <person name="Kashin S."/>
            <person name="Khazanovich D."/>
            <person name="Kisner P."/>
            <person name="Lance K."/>
            <person name="Lara M."/>
            <person name="Lee W."/>
            <person name="Lennon N."/>
            <person name="Letendre F."/>
            <person name="LeVine R."/>
            <person name="Lipovsky A."/>
            <person name="Liu X."/>
            <person name="Liu J."/>
            <person name="Liu S."/>
            <person name="Lokyitsang T."/>
            <person name="Lokyitsang Y."/>
            <person name="Lubonja R."/>
            <person name="Lui A."/>
            <person name="MacDonald P."/>
            <person name="Magnisalis V."/>
            <person name="Maru K."/>
            <person name="Matthews C."/>
            <person name="McCusker W."/>
            <person name="McDonough S."/>
            <person name="Mehta T."/>
            <person name="Meldrim J."/>
            <person name="Meneus L."/>
            <person name="Mihai O."/>
            <person name="Mihalev A."/>
            <person name="Mihova T."/>
            <person name="Mittelman R."/>
            <person name="Mlenga V."/>
            <person name="Montmayeur A."/>
            <person name="Mulrain L."/>
            <person name="Navidi A."/>
            <person name="Naylor J."/>
            <person name="Negash T."/>
            <person name="Nguyen T."/>
            <person name="Nguyen N."/>
            <person name="Nicol R."/>
            <person name="Norbu C."/>
            <person name="Norbu N."/>
            <person name="Novod N."/>
            <person name="O'Neill B."/>
            <person name="Osman S."/>
            <person name="Markiewicz E."/>
            <person name="Oyono O.L."/>
            <person name="Patti C."/>
            <person name="Phunkhang P."/>
            <person name="Pierre F."/>
            <person name="Priest M."/>
            <person name="Raghuraman S."/>
            <person name="Rege F."/>
            <person name="Reyes R."/>
            <person name="Rise C."/>
            <person name="Rogov P."/>
            <person name="Ross K."/>
            <person name="Ryan E."/>
            <person name="Settipalli S."/>
            <person name="Shea T."/>
            <person name="Sherpa N."/>
            <person name="Shi L."/>
            <person name="Shih D."/>
            <person name="Sparrow T."/>
            <person name="Spaulding J."/>
            <person name="Stalker J."/>
            <person name="Stange-Thomann N."/>
            <person name="Stavropoulos S."/>
            <person name="Stone C."/>
            <person name="Strader C."/>
            <person name="Tesfaye S."/>
            <person name="Thomson T."/>
            <person name="Thoulutsang Y."/>
            <person name="Thoulutsang D."/>
            <person name="Topham K."/>
            <person name="Topping I."/>
            <person name="Tsamla T."/>
            <person name="Vassiliev H."/>
            <person name="Vo A."/>
            <person name="Wangchuk T."/>
            <person name="Wangdi T."/>
            <person name="Weiand M."/>
            <person name="Wilkinson J."/>
            <person name="Wilson A."/>
            <person name="Yadav S."/>
            <person name="Young G."/>
            <person name="Yu Q."/>
            <person name="Zembek L."/>
            <person name="Zhong D."/>
            <person name="Zimmer A."/>
            <person name="Zwirko Z."/>
            <person name="Jaffe D.B."/>
            <person name="Alvarez P."/>
            <person name="Brockman W."/>
            <person name="Butler J."/>
            <person name="Chin C."/>
            <person name="Gnerre S."/>
            <person name="Grabherr M."/>
            <person name="Kleber M."/>
            <person name="Mauceli E."/>
            <person name="MacCallum I."/>
        </authorList>
    </citation>
    <scope>NUCLEOTIDE SEQUENCE [LARGE SCALE GENOMIC DNA]</scope>
    <source>
        <strain evidence="3">Tucson 14030-0811.24</strain>
    </source>
</reference>
<feature type="region of interest" description="Disordered" evidence="1">
    <location>
        <begin position="504"/>
        <end position="614"/>
    </location>
</feature>
<feature type="compositionally biased region" description="Polar residues" evidence="1">
    <location>
        <begin position="314"/>
        <end position="336"/>
    </location>
</feature>
<dbReference type="OrthoDB" id="10028852at2759"/>
<feature type="region of interest" description="Disordered" evidence="1">
    <location>
        <begin position="429"/>
        <end position="458"/>
    </location>
</feature>
<dbReference type="PANTHER" id="PTHR13594">
    <property type="entry name" value="CENTRIOLAR COILED-COIL PROTEIN OF 110 KDA"/>
    <property type="match status" value="1"/>
</dbReference>
<keyword evidence="3" id="KW-1185">Reference proteome</keyword>
<evidence type="ECO:0000313" key="2">
    <source>
        <dbReference type="EMBL" id="EDW82375.2"/>
    </source>
</evidence>
<dbReference type="InParanoid" id="B4NC16"/>
<dbReference type="InterPro" id="IPR033207">
    <property type="entry name" value="CCP110"/>
</dbReference>
<dbReference type="Pfam" id="PF16025">
    <property type="entry name" value="CaM_bind"/>
    <property type="match status" value="1"/>
</dbReference>
<accession>B4NC16</accession>
<protein>
    <recommendedName>
        <fullName evidence="4">Centriolar coiled-coil protein of 110 kDa</fullName>
    </recommendedName>
</protein>
<dbReference type="FunCoup" id="B4NC16">
    <property type="interactions" value="46"/>
</dbReference>